<reference evidence="1 2" key="1">
    <citation type="submission" date="2023-07" db="EMBL/GenBank/DDBJ databases">
        <title>Genomic Encyclopedia of Type Strains, Phase IV (KMG-IV): sequencing the most valuable type-strain genomes for metagenomic binning, comparative biology and taxonomic classification.</title>
        <authorList>
            <person name="Goeker M."/>
        </authorList>
    </citation>
    <scope>NUCLEOTIDE SEQUENCE [LARGE SCALE GENOMIC DNA]</scope>
    <source>
        <strain evidence="1 2">DSM 45903</strain>
    </source>
</reference>
<evidence type="ECO:0000313" key="2">
    <source>
        <dbReference type="Proteomes" id="UP001185012"/>
    </source>
</evidence>
<keyword evidence="2" id="KW-1185">Reference proteome</keyword>
<dbReference type="SUPFAM" id="SSF88697">
    <property type="entry name" value="PUA domain-like"/>
    <property type="match status" value="1"/>
</dbReference>
<protein>
    <recommendedName>
        <fullName evidence="3">ASCH domain-containing protein</fullName>
    </recommendedName>
</protein>
<gene>
    <name evidence="1" type="ORF">JOE21_002736</name>
</gene>
<dbReference type="InterPro" id="IPR015947">
    <property type="entry name" value="PUA-like_sf"/>
</dbReference>
<accession>A0ABU1IPK3</accession>
<evidence type="ECO:0000313" key="1">
    <source>
        <dbReference type="EMBL" id="MDR6226726.1"/>
    </source>
</evidence>
<sequence length="111" mass="12991">MNQAEYPQKTCSIERLITRQEDVQRVLAGKKKAQRRNGLYAYPGEQMILENQPFIITAVYRQTLGAMNDRDAVQEGQIDKKAYMSYLNHIHPGVPWSFDMVMWVHEFERAT</sequence>
<dbReference type="RefSeq" id="WP_309867036.1">
    <property type="nucleotide sequence ID" value="NZ_JAVDQG010000006.1"/>
</dbReference>
<dbReference type="Proteomes" id="UP001185012">
    <property type="component" value="Unassembled WGS sequence"/>
</dbReference>
<name>A0ABU1IPK3_9BACL</name>
<organism evidence="1 2">
    <name type="scientific">Desmospora profundinema</name>
    <dbReference type="NCBI Taxonomy" id="1571184"/>
    <lineage>
        <taxon>Bacteria</taxon>
        <taxon>Bacillati</taxon>
        <taxon>Bacillota</taxon>
        <taxon>Bacilli</taxon>
        <taxon>Bacillales</taxon>
        <taxon>Thermoactinomycetaceae</taxon>
        <taxon>Desmospora</taxon>
    </lineage>
</organism>
<proteinExistence type="predicted"/>
<dbReference type="EMBL" id="JAVDQG010000006">
    <property type="protein sequence ID" value="MDR6226726.1"/>
    <property type="molecule type" value="Genomic_DNA"/>
</dbReference>
<comment type="caution">
    <text evidence="1">The sequence shown here is derived from an EMBL/GenBank/DDBJ whole genome shotgun (WGS) entry which is preliminary data.</text>
</comment>
<evidence type="ECO:0008006" key="3">
    <source>
        <dbReference type="Google" id="ProtNLM"/>
    </source>
</evidence>